<evidence type="ECO:0000313" key="2">
    <source>
        <dbReference type="Proteomes" id="UP000216063"/>
    </source>
</evidence>
<dbReference type="OrthoDB" id="826539at2"/>
<accession>A0A255DFZ9</accession>
<dbReference type="InterPro" id="IPR024997">
    <property type="entry name" value="DUF3892"/>
</dbReference>
<evidence type="ECO:0000313" key="1">
    <source>
        <dbReference type="EMBL" id="OYN76155.1"/>
    </source>
</evidence>
<organism evidence="1 2">
    <name type="scientific">Mycolicibacterium sphagni</name>
    <dbReference type="NCBI Taxonomy" id="1786"/>
    <lineage>
        <taxon>Bacteria</taxon>
        <taxon>Bacillati</taxon>
        <taxon>Actinomycetota</taxon>
        <taxon>Actinomycetes</taxon>
        <taxon>Mycobacteriales</taxon>
        <taxon>Mycobacteriaceae</taxon>
        <taxon>Mycolicibacterium</taxon>
    </lineage>
</organism>
<reference evidence="1 2" key="1">
    <citation type="submission" date="2017-07" db="EMBL/GenBank/DDBJ databases">
        <title>The new phylogeny of genus Mycobacterium.</title>
        <authorList>
            <person name="Tortoli E."/>
            <person name="Trovato A."/>
            <person name="Cirillo D.M."/>
        </authorList>
    </citation>
    <scope>NUCLEOTIDE SEQUENCE [LARGE SCALE GENOMIC DNA]</scope>
    <source>
        <strain evidence="1 2">ATCC 33027</strain>
    </source>
</reference>
<evidence type="ECO:0008006" key="3">
    <source>
        <dbReference type="Google" id="ProtNLM"/>
    </source>
</evidence>
<dbReference type="RefSeq" id="WP_094483370.1">
    <property type="nucleotide sequence ID" value="NZ_NOZR01000023.1"/>
</dbReference>
<keyword evidence="2" id="KW-1185">Reference proteome</keyword>
<dbReference type="Pfam" id="PF13031">
    <property type="entry name" value="DUF3892"/>
    <property type="match status" value="1"/>
</dbReference>
<protein>
    <recommendedName>
        <fullName evidence="3">DUF3892 domain-containing protein</fullName>
    </recommendedName>
</protein>
<name>A0A255DFZ9_9MYCO</name>
<dbReference type="AlphaFoldDB" id="A0A255DFZ9"/>
<dbReference type="EMBL" id="NOZR01000023">
    <property type="protein sequence ID" value="OYN76155.1"/>
    <property type="molecule type" value="Genomic_DNA"/>
</dbReference>
<proteinExistence type="predicted"/>
<comment type="caution">
    <text evidence="1">The sequence shown here is derived from an EMBL/GenBank/DDBJ whole genome shotgun (WGS) entry which is preliminary data.</text>
</comment>
<dbReference type="Proteomes" id="UP000216063">
    <property type="component" value="Unassembled WGS sequence"/>
</dbReference>
<gene>
    <name evidence="1" type="ORF">CG716_22650</name>
</gene>
<sequence length="89" mass="10047">MRYQIIARRMSPPASREYTHIAAVQYRSGAVATCTREEMVLLLELGNTAFVQGANHQSEVAVFEVNGVKYLRTHADGYWDDNLLSLPTF</sequence>